<organism evidence="2 3">
    <name type="scientific">Pseudovibrio denitrificans</name>
    <dbReference type="NCBI Taxonomy" id="258256"/>
    <lineage>
        <taxon>Bacteria</taxon>
        <taxon>Pseudomonadati</taxon>
        <taxon>Pseudomonadota</taxon>
        <taxon>Alphaproteobacteria</taxon>
        <taxon>Hyphomicrobiales</taxon>
        <taxon>Stappiaceae</taxon>
        <taxon>Pseudovibrio</taxon>
    </lineage>
</organism>
<keyword evidence="1" id="KW-0732">Signal</keyword>
<keyword evidence="3" id="KW-1185">Reference proteome</keyword>
<accession>A0A1I6Z2P4</accession>
<gene>
    <name evidence="2" type="ORF">SAMN05444141_10222</name>
</gene>
<evidence type="ECO:0000313" key="3">
    <source>
        <dbReference type="Proteomes" id="UP000183371"/>
    </source>
</evidence>
<name>A0A1I6Z2P4_9HYPH</name>
<evidence type="ECO:0000256" key="1">
    <source>
        <dbReference type="SAM" id="SignalP"/>
    </source>
</evidence>
<protein>
    <recommendedName>
        <fullName evidence="4">Group 4 capsule polysaccharide lipoprotein gfcB, YjbF</fullName>
    </recommendedName>
</protein>
<dbReference type="Proteomes" id="UP000183371">
    <property type="component" value="Unassembled WGS sequence"/>
</dbReference>
<sequence>MKRSGVITKTFMGLLGSVLFGGAAVAQVCPTADTMKTGMVLINSSIPARLFVRLDNNGQITELHLNERYVVVRDQIHVHERGLFLSYERGSHINRTYVPDVPFSEFFPLEVGKTWTASVDVFENEDLVRRDVPYKFSVGEPGRLQVGSCAYDVLDVTLETVGTEGEDIVTKYAYSPELGTILRGEGQHLWTSEDGVMQFDELRVVRNKLVQ</sequence>
<dbReference type="AlphaFoldDB" id="A0A1I6Z2P4"/>
<dbReference type="EMBL" id="FPBD01000002">
    <property type="protein sequence ID" value="SFT56977.1"/>
    <property type="molecule type" value="Genomic_DNA"/>
</dbReference>
<dbReference type="RefSeq" id="WP_208608774.1">
    <property type="nucleotide sequence ID" value="NZ_FPBD01000002.1"/>
</dbReference>
<evidence type="ECO:0000313" key="2">
    <source>
        <dbReference type="EMBL" id="SFT56977.1"/>
    </source>
</evidence>
<feature type="chain" id="PRO_5010322376" description="Group 4 capsule polysaccharide lipoprotein gfcB, YjbF" evidence="1">
    <location>
        <begin position="27"/>
        <end position="211"/>
    </location>
</feature>
<proteinExistence type="predicted"/>
<feature type="signal peptide" evidence="1">
    <location>
        <begin position="1"/>
        <end position="26"/>
    </location>
</feature>
<reference evidence="3" key="1">
    <citation type="submission" date="2016-10" db="EMBL/GenBank/DDBJ databases">
        <authorList>
            <person name="Varghese N."/>
            <person name="Submissions S."/>
        </authorList>
    </citation>
    <scope>NUCLEOTIDE SEQUENCE [LARGE SCALE GENOMIC DNA]</scope>
    <source>
        <strain evidence="3">DSM 17465</strain>
    </source>
</reference>
<evidence type="ECO:0008006" key="4">
    <source>
        <dbReference type="Google" id="ProtNLM"/>
    </source>
</evidence>